<dbReference type="AlphaFoldDB" id="A0AAT9H6U1"/>
<protein>
    <submittedName>
        <fullName evidence="1">Uncharacterized protein</fullName>
    </submittedName>
</protein>
<reference evidence="1" key="1">
    <citation type="submission" date="2024-05" db="EMBL/GenBank/DDBJ databases">
        <title>Whole-Genome Sequence of CFS9, a Potential Fish Probiotic Isolated from the Body Surface of Silurus asotus.</title>
        <authorList>
            <person name="Kojima M."/>
            <person name="Tobioka K."/>
            <person name="Yokota K."/>
            <person name="Nakatani H."/>
            <person name="Hori K."/>
            <person name="Tamaru Y."/>
            <person name="Okazaki F."/>
        </authorList>
    </citation>
    <scope>NUCLEOTIDE SEQUENCE</scope>
    <source>
        <strain evidence="1">CFS9</strain>
    </source>
</reference>
<dbReference type="RefSeq" id="WP_369616283.1">
    <property type="nucleotide sequence ID" value="NZ_AP031573.1"/>
</dbReference>
<evidence type="ECO:0000313" key="1">
    <source>
        <dbReference type="EMBL" id="BFM45283.1"/>
    </source>
</evidence>
<dbReference type="PROSITE" id="PS51257">
    <property type="entry name" value="PROKAR_LIPOPROTEIN"/>
    <property type="match status" value="1"/>
</dbReference>
<sequence length="161" mass="18796">MRLVIFFLAISMVLTGCSNKKESKDVTSLVEKYSGYGVIRFTPNSTGSIRYLEFYPILIESNNTDFKDIKKFNIKYGLVLRHTNKSALWQSLIMNKNIKLDSEGYGLAVISIKYRKRNNDNKFINEYDNYLVLKNRNIKVKMFDPESNKIEIDDFRIIQGI</sequence>
<accession>A0AAT9H6U1</accession>
<proteinExistence type="predicted"/>
<organism evidence="1">
    <name type="scientific">Flavobacterium sp. CFS9</name>
    <dbReference type="NCBI Taxonomy" id="3143118"/>
    <lineage>
        <taxon>Bacteria</taxon>
        <taxon>Pseudomonadati</taxon>
        <taxon>Bacteroidota</taxon>
        <taxon>Flavobacteriia</taxon>
        <taxon>Flavobacteriales</taxon>
        <taxon>Flavobacteriaceae</taxon>
        <taxon>Flavobacterium</taxon>
    </lineage>
</organism>
<dbReference type="EMBL" id="AP031573">
    <property type="protein sequence ID" value="BFM45283.1"/>
    <property type="molecule type" value="Genomic_DNA"/>
</dbReference>
<name>A0AAT9H6U1_9FLAO</name>
<gene>
    <name evidence="1" type="ORF">CFS9_39240</name>
</gene>